<gene>
    <name evidence="1" type="ORF">L873DRAFT_1688659</name>
</gene>
<name>A0A3N4JP03_9PEZI</name>
<dbReference type="Proteomes" id="UP000276215">
    <property type="component" value="Unassembled WGS sequence"/>
</dbReference>
<accession>A0A3N4JP03</accession>
<protein>
    <submittedName>
        <fullName evidence="1">Uncharacterized protein</fullName>
    </submittedName>
</protein>
<evidence type="ECO:0000313" key="2">
    <source>
        <dbReference type="Proteomes" id="UP000276215"/>
    </source>
</evidence>
<feature type="non-terminal residue" evidence="1">
    <location>
        <position position="1"/>
    </location>
</feature>
<dbReference type="AlphaFoldDB" id="A0A3N4JP03"/>
<dbReference type="EMBL" id="ML120398">
    <property type="protein sequence ID" value="RPA98160.1"/>
    <property type="molecule type" value="Genomic_DNA"/>
</dbReference>
<keyword evidence="2" id="KW-1185">Reference proteome</keyword>
<organism evidence="1 2">
    <name type="scientific">Choiromyces venosus 120613-1</name>
    <dbReference type="NCBI Taxonomy" id="1336337"/>
    <lineage>
        <taxon>Eukaryota</taxon>
        <taxon>Fungi</taxon>
        <taxon>Dikarya</taxon>
        <taxon>Ascomycota</taxon>
        <taxon>Pezizomycotina</taxon>
        <taxon>Pezizomycetes</taxon>
        <taxon>Pezizales</taxon>
        <taxon>Tuberaceae</taxon>
        <taxon>Choiromyces</taxon>
    </lineage>
</organism>
<proteinExistence type="predicted"/>
<reference evidence="1 2" key="1">
    <citation type="journal article" date="2018" name="Nat. Ecol. Evol.">
        <title>Pezizomycetes genomes reveal the molecular basis of ectomycorrhizal truffle lifestyle.</title>
        <authorList>
            <person name="Murat C."/>
            <person name="Payen T."/>
            <person name="Noel B."/>
            <person name="Kuo A."/>
            <person name="Morin E."/>
            <person name="Chen J."/>
            <person name="Kohler A."/>
            <person name="Krizsan K."/>
            <person name="Balestrini R."/>
            <person name="Da Silva C."/>
            <person name="Montanini B."/>
            <person name="Hainaut M."/>
            <person name="Levati E."/>
            <person name="Barry K.W."/>
            <person name="Belfiori B."/>
            <person name="Cichocki N."/>
            <person name="Clum A."/>
            <person name="Dockter R.B."/>
            <person name="Fauchery L."/>
            <person name="Guy J."/>
            <person name="Iotti M."/>
            <person name="Le Tacon F."/>
            <person name="Lindquist E.A."/>
            <person name="Lipzen A."/>
            <person name="Malagnac F."/>
            <person name="Mello A."/>
            <person name="Molinier V."/>
            <person name="Miyauchi S."/>
            <person name="Poulain J."/>
            <person name="Riccioni C."/>
            <person name="Rubini A."/>
            <person name="Sitrit Y."/>
            <person name="Splivallo R."/>
            <person name="Traeger S."/>
            <person name="Wang M."/>
            <person name="Zifcakova L."/>
            <person name="Wipf D."/>
            <person name="Zambonelli A."/>
            <person name="Paolocci F."/>
            <person name="Nowrousian M."/>
            <person name="Ottonello S."/>
            <person name="Baldrian P."/>
            <person name="Spatafora J.W."/>
            <person name="Henrissat B."/>
            <person name="Nagy L.G."/>
            <person name="Aury J.M."/>
            <person name="Wincker P."/>
            <person name="Grigoriev I.V."/>
            <person name="Bonfante P."/>
            <person name="Martin F.M."/>
        </authorList>
    </citation>
    <scope>NUCLEOTIDE SEQUENCE [LARGE SCALE GENOMIC DNA]</scope>
    <source>
        <strain evidence="1 2">120613-1</strain>
    </source>
</reference>
<sequence>QQGVQPPECHSLSSLTYICQYCQALHFLEEKLSCASNSILIFSGCCTGGKVKLPLFPDLPELLWYLFTSNSRESTHFQQRI</sequence>
<evidence type="ECO:0000313" key="1">
    <source>
        <dbReference type="EMBL" id="RPA98160.1"/>
    </source>
</evidence>
<dbReference type="OrthoDB" id="5405663at2759"/>